<proteinExistence type="predicted"/>
<gene>
    <name evidence="1" type="ORF">OLEA9_A022731</name>
</gene>
<comment type="caution">
    <text evidence="1">The sequence shown here is derived from an EMBL/GenBank/DDBJ whole genome shotgun (WGS) entry which is preliminary data.</text>
</comment>
<organism evidence="1 2">
    <name type="scientific">Olea europaea subsp. europaea</name>
    <dbReference type="NCBI Taxonomy" id="158383"/>
    <lineage>
        <taxon>Eukaryota</taxon>
        <taxon>Viridiplantae</taxon>
        <taxon>Streptophyta</taxon>
        <taxon>Embryophyta</taxon>
        <taxon>Tracheophyta</taxon>
        <taxon>Spermatophyta</taxon>
        <taxon>Magnoliopsida</taxon>
        <taxon>eudicotyledons</taxon>
        <taxon>Gunneridae</taxon>
        <taxon>Pentapetalae</taxon>
        <taxon>asterids</taxon>
        <taxon>lamiids</taxon>
        <taxon>Lamiales</taxon>
        <taxon>Oleaceae</taxon>
        <taxon>Oleeae</taxon>
        <taxon>Olea</taxon>
    </lineage>
</organism>
<dbReference type="Proteomes" id="UP000594638">
    <property type="component" value="Unassembled WGS sequence"/>
</dbReference>
<keyword evidence="2" id="KW-1185">Reference proteome</keyword>
<dbReference type="Gramene" id="OE9A022731T1">
    <property type="protein sequence ID" value="OE9A022731C1"/>
    <property type="gene ID" value="OE9A022731"/>
</dbReference>
<accession>A0A8S0SPZ3</accession>
<evidence type="ECO:0000313" key="2">
    <source>
        <dbReference type="Proteomes" id="UP000594638"/>
    </source>
</evidence>
<dbReference type="AlphaFoldDB" id="A0A8S0SPZ3"/>
<dbReference type="EMBL" id="CACTIH010005453">
    <property type="protein sequence ID" value="CAA2993674.1"/>
    <property type="molecule type" value="Genomic_DNA"/>
</dbReference>
<name>A0A8S0SPZ3_OLEEU</name>
<sequence length="111" mass="12689">MEWVKRKIRILKRRNQKLSPWYLENGGKLLEGLIASSNGKSVMRDETGYYISRIFQQRSVLVKKFNLFGIGDKGPSYAVNRIVVNGADELPQKCSKGLGLVLRFGNTCYYL</sequence>
<reference evidence="1 2" key="1">
    <citation type="submission" date="2019-12" db="EMBL/GenBank/DDBJ databases">
        <authorList>
            <person name="Alioto T."/>
            <person name="Alioto T."/>
            <person name="Gomez Garrido J."/>
        </authorList>
    </citation>
    <scope>NUCLEOTIDE SEQUENCE [LARGE SCALE GENOMIC DNA]</scope>
</reference>
<evidence type="ECO:0000313" key="1">
    <source>
        <dbReference type="EMBL" id="CAA2993674.1"/>
    </source>
</evidence>
<protein>
    <submittedName>
        <fullName evidence="1">Uncharacterized protein</fullName>
    </submittedName>
</protein>